<feature type="region of interest" description="Disordered" evidence="1">
    <location>
        <begin position="156"/>
        <end position="224"/>
    </location>
</feature>
<reference evidence="2 3" key="1">
    <citation type="submission" date="2014-05" db="EMBL/GenBank/DDBJ databases">
        <authorList>
            <person name="Sibley D."/>
            <person name="Venepally P."/>
            <person name="Karamycheva S."/>
            <person name="Hadjithomas M."/>
            <person name="Khan A."/>
            <person name="Brunk B."/>
            <person name="Roos D."/>
            <person name="Caler E."/>
            <person name="Lorenzi H."/>
        </authorList>
    </citation>
    <scope>NUCLEOTIDE SEQUENCE [LARGE SCALE GENOMIC DNA]</scope>
    <source>
        <strain evidence="2 3">RUB</strain>
    </source>
</reference>
<accession>A0A086LTC0</accession>
<proteinExistence type="predicted"/>
<dbReference type="AlphaFoldDB" id="A0A086LTC0"/>
<dbReference type="VEuPathDB" id="ToxoDB:TGRUB_432250"/>
<evidence type="ECO:0000313" key="2">
    <source>
        <dbReference type="EMBL" id="KFG59888.1"/>
    </source>
</evidence>
<comment type="caution">
    <text evidence="2">The sequence shown here is derived from an EMBL/GenBank/DDBJ whole genome shotgun (WGS) entry which is preliminary data.</text>
</comment>
<feature type="region of interest" description="Disordered" evidence="1">
    <location>
        <begin position="1"/>
        <end position="36"/>
    </location>
</feature>
<dbReference type="Proteomes" id="UP000028834">
    <property type="component" value="Unassembled WGS sequence"/>
</dbReference>
<sequence>MQKTPHFTKKEKRPGTATPSEREAKGSRANPPARAETRLKKQAAPYVVSLNVWKRKHRLAWRLPRCFLTLLLLVLLLRAPLPLCVCSPPQAVSAKSLFPRVHSSRSFSTCASARNSKSWIFAFLEVSLPRPSFSSFSFAAPRVSAASPCAASTRAASPGACGVDPSRMHPASPVKRAKAPGRSPHVRGSSRSSGPAGAGRTSRRKTQSLSASLRAARTHLHLPA</sequence>
<organism evidence="2 3">
    <name type="scientific">Toxoplasma gondii RUB</name>
    <dbReference type="NCBI Taxonomy" id="935652"/>
    <lineage>
        <taxon>Eukaryota</taxon>
        <taxon>Sar</taxon>
        <taxon>Alveolata</taxon>
        <taxon>Apicomplexa</taxon>
        <taxon>Conoidasida</taxon>
        <taxon>Coccidia</taxon>
        <taxon>Eucoccidiorida</taxon>
        <taxon>Eimeriorina</taxon>
        <taxon>Sarcocystidae</taxon>
        <taxon>Toxoplasma</taxon>
    </lineage>
</organism>
<evidence type="ECO:0000256" key="1">
    <source>
        <dbReference type="SAM" id="MobiDB-lite"/>
    </source>
</evidence>
<feature type="compositionally biased region" description="Basic residues" evidence="1">
    <location>
        <begin position="1"/>
        <end position="12"/>
    </location>
</feature>
<dbReference type="EMBL" id="AFYV02002064">
    <property type="protein sequence ID" value="KFG59888.1"/>
    <property type="molecule type" value="Genomic_DNA"/>
</dbReference>
<protein>
    <submittedName>
        <fullName evidence="2">Uncharacterized protein</fullName>
    </submittedName>
</protein>
<gene>
    <name evidence="2" type="ORF">TGRUB_432250</name>
</gene>
<evidence type="ECO:0000313" key="3">
    <source>
        <dbReference type="Proteomes" id="UP000028834"/>
    </source>
</evidence>
<feature type="compositionally biased region" description="Low complexity" evidence="1">
    <location>
        <begin position="187"/>
        <end position="200"/>
    </location>
</feature>
<name>A0A086LTC0_TOXGO</name>